<protein>
    <recommendedName>
        <fullName evidence="2">Peptidase C1A papain C-terminal domain-containing protein</fullName>
    </recommendedName>
</protein>
<comment type="similarity">
    <text evidence="1">Belongs to the peptidase C1 family.</text>
</comment>
<dbReference type="Pfam" id="PF00112">
    <property type="entry name" value="Peptidase_C1"/>
    <property type="match status" value="1"/>
</dbReference>
<dbReference type="SMART" id="SM00645">
    <property type="entry name" value="Pept_C1"/>
    <property type="match status" value="1"/>
</dbReference>
<dbReference type="Proteomes" id="UP001153709">
    <property type="component" value="Chromosome 9"/>
</dbReference>
<dbReference type="InterPro" id="IPR000668">
    <property type="entry name" value="Peptidase_C1A_C"/>
</dbReference>
<reference evidence="3" key="1">
    <citation type="submission" date="2022-01" db="EMBL/GenBank/DDBJ databases">
        <authorList>
            <person name="King R."/>
        </authorList>
    </citation>
    <scope>NUCLEOTIDE SEQUENCE</scope>
</reference>
<dbReference type="Gene3D" id="3.90.70.10">
    <property type="entry name" value="Cysteine proteinases"/>
    <property type="match status" value="2"/>
</dbReference>
<feature type="domain" description="Peptidase C1A papain C-terminal" evidence="2">
    <location>
        <begin position="17"/>
        <end position="164"/>
    </location>
</feature>
<dbReference type="GO" id="GO:0006508">
    <property type="term" value="P:proteolysis"/>
    <property type="evidence" value="ECO:0007669"/>
    <property type="project" value="InterPro"/>
</dbReference>
<dbReference type="EMBL" id="OU898284">
    <property type="protein sequence ID" value="CAG9840525.1"/>
    <property type="molecule type" value="Genomic_DNA"/>
</dbReference>
<keyword evidence="4" id="KW-1185">Reference proteome</keyword>
<evidence type="ECO:0000313" key="4">
    <source>
        <dbReference type="Proteomes" id="UP001153709"/>
    </source>
</evidence>
<dbReference type="SUPFAM" id="SSF54001">
    <property type="entry name" value="Cysteine proteinases"/>
    <property type="match status" value="2"/>
</dbReference>
<name>A0A9N9TDN5_DIABA</name>
<dbReference type="GO" id="GO:0008234">
    <property type="term" value="F:cysteine-type peptidase activity"/>
    <property type="evidence" value="ECO:0007669"/>
    <property type="project" value="InterPro"/>
</dbReference>
<accession>A0A9N9TDN5</accession>
<dbReference type="InterPro" id="IPR013128">
    <property type="entry name" value="Peptidase_C1A"/>
</dbReference>
<evidence type="ECO:0000313" key="3">
    <source>
        <dbReference type="EMBL" id="CAG9840525.1"/>
    </source>
</evidence>
<dbReference type="InterPro" id="IPR038765">
    <property type="entry name" value="Papain-like_cys_pep_sf"/>
</dbReference>
<proteinExistence type="inferred from homology"/>
<sequence length="165" mass="18061">MRNGFLSTKVGPISVLVAAKLWFDNYVGGVYNNTNCGPIDHAVLAVGYTDEYFIVKNSWGPEWGENGFIRIARGNNICSINNAAKVGPISVLVAAKLWTDNYMGGVYNNTNCGRIDHAVLAVGYTDEYFIVKNSWGTQWGENGYIRIARGNNICSINNAGVYPVL</sequence>
<evidence type="ECO:0000259" key="2">
    <source>
        <dbReference type="SMART" id="SM00645"/>
    </source>
</evidence>
<dbReference type="OrthoDB" id="498368at2759"/>
<dbReference type="AlphaFoldDB" id="A0A9N9TDN5"/>
<dbReference type="PANTHER" id="PTHR12411">
    <property type="entry name" value="CYSTEINE PROTEASE FAMILY C1-RELATED"/>
    <property type="match status" value="1"/>
</dbReference>
<evidence type="ECO:0000256" key="1">
    <source>
        <dbReference type="ARBA" id="ARBA00008455"/>
    </source>
</evidence>
<gene>
    <name evidence="3" type="ORF">DIABBA_LOCUS13160</name>
</gene>
<organism evidence="3 4">
    <name type="scientific">Diabrotica balteata</name>
    <name type="common">Banded cucumber beetle</name>
    <dbReference type="NCBI Taxonomy" id="107213"/>
    <lineage>
        <taxon>Eukaryota</taxon>
        <taxon>Metazoa</taxon>
        <taxon>Ecdysozoa</taxon>
        <taxon>Arthropoda</taxon>
        <taxon>Hexapoda</taxon>
        <taxon>Insecta</taxon>
        <taxon>Pterygota</taxon>
        <taxon>Neoptera</taxon>
        <taxon>Endopterygota</taxon>
        <taxon>Coleoptera</taxon>
        <taxon>Polyphaga</taxon>
        <taxon>Cucujiformia</taxon>
        <taxon>Chrysomeloidea</taxon>
        <taxon>Chrysomelidae</taxon>
        <taxon>Galerucinae</taxon>
        <taxon>Diabroticina</taxon>
        <taxon>Diabroticites</taxon>
        <taxon>Diabrotica</taxon>
    </lineage>
</organism>